<dbReference type="UniPathway" id="UPA00196"/>
<accession>A0A2S6C681</accession>
<dbReference type="GO" id="GO:1990529">
    <property type="term" value="C:glycosylphosphatidylinositol-mannosyltransferase I complex"/>
    <property type="evidence" value="ECO:0007669"/>
    <property type="project" value="TreeGrafter"/>
</dbReference>
<dbReference type="SMART" id="SM00780">
    <property type="entry name" value="PIG-X"/>
    <property type="match status" value="1"/>
</dbReference>
<evidence type="ECO:0000256" key="1">
    <source>
        <dbReference type="ARBA" id="ARBA00004643"/>
    </source>
</evidence>
<evidence type="ECO:0000313" key="12">
    <source>
        <dbReference type="EMBL" id="PPJ55234.1"/>
    </source>
</evidence>
<proteinExistence type="inferred from homology"/>
<protein>
    <recommendedName>
        <fullName evidence="4 11">Protein PBN1</fullName>
    </recommendedName>
</protein>
<dbReference type="PANTHER" id="PTHR28533">
    <property type="entry name" value="PROTEIN PBN1"/>
    <property type="match status" value="1"/>
</dbReference>
<dbReference type="PANTHER" id="PTHR28533:SF1">
    <property type="entry name" value="PROTEIN PBN1"/>
    <property type="match status" value="1"/>
</dbReference>
<feature type="transmembrane region" description="Helical" evidence="11">
    <location>
        <begin position="479"/>
        <end position="498"/>
    </location>
</feature>
<organism evidence="12 13">
    <name type="scientific">Cercospora berteroae</name>
    <dbReference type="NCBI Taxonomy" id="357750"/>
    <lineage>
        <taxon>Eukaryota</taxon>
        <taxon>Fungi</taxon>
        <taxon>Dikarya</taxon>
        <taxon>Ascomycota</taxon>
        <taxon>Pezizomycotina</taxon>
        <taxon>Dothideomycetes</taxon>
        <taxon>Dothideomycetidae</taxon>
        <taxon>Mycosphaerellales</taxon>
        <taxon>Mycosphaerellaceae</taxon>
        <taxon>Cercospora</taxon>
    </lineage>
</organism>
<keyword evidence="9 11" id="KW-0472">Membrane</keyword>
<evidence type="ECO:0000256" key="6">
    <source>
        <dbReference type="ARBA" id="ARBA00022692"/>
    </source>
</evidence>
<evidence type="ECO:0000256" key="7">
    <source>
        <dbReference type="ARBA" id="ARBA00022824"/>
    </source>
</evidence>
<dbReference type="Pfam" id="PF08320">
    <property type="entry name" value="PIG-X"/>
    <property type="match status" value="1"/>
</dbReference>
<dbReference type="OrthoDB" id="5546453at2759"/>
<evidence type="ECO:0000256" key="2">
    <source>
        <dbReference type="ARBA" id="ARBA00004687"/>
    </source>
</evidence>
<keyword evidence="13" id="KW-1185">Reference proteome</keyword>
<dbReference type="AlphaFoldDB" id="A0A2S6C681"/>
<dbReference type="EMBL" id="PNEN01000545">
    <property type="protein sequence ID" value="PPJ55234.1"/>
    <property type="molecule type" value="Genomic_DNA"/>
</dbReference>
<evidence type="ECO:0000256" key="11">
    <source>
        <dbReference type="RuleBase" id="RU366056"/>
    </source>
</evidence>
<comment type="caution">
    <text evidence="12">The sequence shown here is derived from an EMBL/GenBank/DDBJ whole genome shotgun (WGS) entry which is preliminary data.</text>
</comment>
<comment type="pathway">
    <text evidence="2 11">Glycolipid biosynthesis; glycosylphosphatidylinositol-anchor biosynthesis.</text>
</comment>
<dbReference type="InterPro" id="IPR042322">
    <property type="entry name" value="Pbn1"/>
</dbReference>
<dbReference type="GO" id="GO:0005789">
    <property type="term" value="C:endoplasmic reticulum membrane"/>
    <property type="evidence" value="ECO:0007669"/>
    <property type="project" value="UniProtKB-SubCell"/>
</dbReference>
<dbReference type="InterPro" id="IPR013233">
    <property type="entry name" value="PIG-X/PBN1"/>
</dbReference>
<keyword evidence="8 11" id="KW-1133">Transmembrane helix</keyword>
<evidence type="ECO:0000256" key="3">
    <source>
        <dbReference type="ARBA" id="ARBA00010345"/>
    </source>
</evidence>
<keyword evidence="10" id="KW-0325">Glycoprotein</keyword>
<reference evidence="13" key="1">
    <citation type="journal article" date="2017" name="bioRxiv">
        <title>Conservation of a gene cluster reveals novel cercosporin biosynthetic mechanisms and extends production to the genus Colletotrichum.</title>
        <authorList>
            <person name="de Jonge R."/>
            <person name="Ebert M.K."/>
            <person name="Huitt-Roehl C.R."/>
            <person name="Pal P."/>
            <person name="Suttle J.C."/>
            <person name="Spanner R.E."/>
            <person name="Neubauer J.D."/>
            <person name="Jurick W.M.II."/>
            <person name="Stott K.A."/>
            <person name="Secor G.A."/>
            <person name="Thomma B.P.H.J."/>
            <person name="Van de Peer Y."/>
            <person name="Townsend C.A."/>
            <person name="Bolton M.D."/>
        </authorList>
    </citation>
    <scope>NUCLEOTIDE SEQUENCE [LARGE SCALE GENOMIC DNA]</scope>
    <source>
        <strain evidence="13">CBS538.71</strain>
    </source>
</reference>
<sequence>MRQRITYLLPRGTGVDPADISAGKDDLTFRQAATAAVERRITLGLSELPLPVQDFLQDFHELHVRVVSPRNYPALSPAISTLPPGLHAFFTPPSRSGTSGNKLCSELGQLLGLGERQLICSSELGTYPRPPVLSERFASSSTYQFYHGVDDLRTISQHVVDQLCPGLPVASTSGQLCKVIADTSGAAYVDYDFDVINHAVTISILSPPSSGTDGDGTPGRAHKIQPEDRLEVGILSPEQADEPEELKFGGYLTVVGEDDKPKPTLFSFPSRHHSLSSEDHTTYIARFQKPTGLHPKLDIVFPAQDLASPSPNKACSLHAYMTTPSTLFLDRYQFEDDLFLASQNLVALRALSGEEDLEAPNWVVKQWGSVALFELASPKGAKPLKGNWTVTIPMHLRYLNATASETGHTTIDVPWPVVFWACEAEEGLKMSTNPFDRVNLGYDGLFGPKTMFYHVPASPESERLVEQLRVPVLDPAQATWVPLGTLLAVVIGFAWISWKLFAGQGALRAGGDRITTAKDASKQPIAGKKTR</sequence>
<dbReference type="GO" id="GO:0006506">
    <property type="term" value="P:GPI anchor biosynthetic process"/>
    <property type="evidence" value="ECO:0007669"/>
    <property type="project" value="UniProtKB-UniPathway"/>
</dbReference>
<evidence type="ECO:0000256" key="8">
    <source>
        <dbReference type="ARBA" id="ARBA00022989"/>
    </source>
</evidence>
<dbReference type="Proteomes" id="UP000237631">
    <property type="component" value="Unassembled WGS sequence"/>
</dbReference>
<dbReference type="STRING" id="357750.A0A2S6C681"/>
<evidence type="ECO:0000313" key="13">
    <source>
        <dbReference type="Proteomes" id="UP000237631"/>
    </source>
</evidence>
<evidence type="ECO:0000256" key="10">
    <source>
        <dbReference type="ARBA" id="ARBA00023180"/>
    </source>
</evidence>
<dbReference type="GO" id="GO:0000030">
    <property type="term" value="F:mannosyltransferase activity"/>
    <property type="evidence" value="ECO:0007669"/>
    <property type="project" value="TreeGrafter"/>
</dbReference>
<keyword evidence="5 11" id="KW-0337">GPI-anchor biosynthesis</keyword>
<keyword evidence="7 11" id="KW-0256">Endoplasmic reticulum</keyword>
<comment type="function">
    <text evidence="11">Required for proper folding and/or the stability of a subset of proteins in the endoplasmic reticulum. Component of glycosylphosphatidylinositol-mannosyltransferase 1 which transfers the first of the 4 mannoses in the GPI-anchor precursors during GPI-anchor biosynthesis. Probably acts by stabilizing the mannosyltransferase GPI14.</text>
</comment>
<evidence type="ECO:0000256" key="5">
    <source>
        <dbReference type="ARBA" id="ARBA00022502"/>
    </source>
</evidence>
<comment type="similarity">
    <text evidence="3 11">Belongs to the PIGX family.</text>
</comment>
<evidence type="ECO:0000256" key="9">
    <source>
        <dbReference type="ARBA" id="ARBA00023136"/>
    </source>
</evidence>
<evidence type="ECO:0000256" key="4">
    <source>
        <dbReference type="ARBA" id="ARBA00020410"/>
    </source>
</evidence>
<keyword evidence="6 11" id="KW-0812">Transmembrane</keyword>
<comment type="subcellular location">
    <subcellularLocation>
        <location evidence="11">Endoplasmic reticulum membrane</location>
        <topology evidence="11">Single-pass membrane protein</topology>
    </subcellularLocation>
    <subcellularLocation>
        <location evidence="1">Endoplasmic reticulum membrane</location>
        <topology evidence="1">Single-pass type III membrane protein</topology>
    </subcellularLocation>
</comment>
<gene>
    <name evidence="12" type="ORF">CBER1_04299</name>
</gene>
<name>A0A2S6C681_9PEZI</name>